<feature type="region of interest" description="Disordered" evidence="1">
    <location>
        <begin position="183"/>
        <end position="209"/>
    </location>
</feature>
<dbReference type="EMBL" id="CAEZYW010000327">
    <property type="protein sequence ID" value="CAB4758651.1"/>
    <property type="molecule type" value="Genomic_DNA"/>
</dbReference>
<gene>
    <name evidence="2" type="ORF">UFOPK2786_01705</name>
</gene>
<dbReference type="AlphaFoldDB" id="A0A6J6UFM5"/>
<sequence length="209" mass="23775">MKAHRSSVEDPDLKRLRELLRVCQQSLERTAFGDSEVVRREDSHTHASTADGCAHFSCQPVEPRLHDEADGDIDAVNPLVLESVRKRWPERSRRAVEQRGKRARQVVASPRNNMTNPAPWVENVSVVARYDVQVKVRHGLTSSLTRIEADVVAVGPGHRLVKFPLDNVDEGHEVALLYARCPPPIRNRPPRDDQRVPLRNREKIEDREG</sequence>
<evidence type="ECO:0000313" key="2">
    <source>
        <dbReference type="EMBL" id="CAB4758651.1"/>
    </source>
</evidence>
<reference evidence="2" key="1">
    <citation type="submission" date="2020-05" db="EMBL/GenBank/DDBJ databases">
        <authorList>
            <person name="Chiriac C."/>
            <person name="Salcher M."/>
            <person name="Ghai R."/>
            <person name="Kavagutti S V."/>
        </authorList>
    </citation>
    <scope>NUCLEOTIDE SEQUENCE</scope>
</reference>
<feature type="compositionally biased region" description="Basic and acidic residues" evidence="1">
    <location>
        <begin position="189"/>
        <end position="209"/>
    </location>
</feature>
<name>A0A6J6UFM5_9ZZZZ</name>
<accession>A0A6J6UFM5</accession>
<evidence type="ECO:0000256" key="1">
    <source>
        <dbReference type="SAM" id="MobiDB-lite"/>
    </source>
</evidence>
<proteinExistence type="predicted"/>
<organism evidence="2">
    <name type="scientific">freshwater metagenome</name>
    <dbReference type="NCBI Taxonomy" id="449393"/>
    <lineage>
        <taxon>unclassified sequences</taxon>
        <taxon>metagenomes</taxon>
        <taxon>ecological metagenomes</taxon>
    </lineage>
</organism>
<protein>
    <submittedName>
        <fullName evidence="2">Unannotated protein</fullName>
    </submittedName>
</protein>